<dbReference type="EMBL" id="JABCKI010005728">
    <property type="protein sequence ID" value="KAG5639219.1"/>
    <property type="molecule type" value="Genomic_DNA"/>
</dbReference>
<dbReference type="AlphaFoldDB" id="A0A9P7FVP8"/>
<keyword evidence="2" id="KW-0812">Transmembrane</keyword>
<feature type="transmembrane region" description="Helical" evidence="2">
    <location>
        <begin position="427"/>
        <end position="447"/>
    </location>
</feature>
<evidence type="ECO:0000256" key="2">
    <source>
        <dbReference type="SAM" id="Phobius"/>
    </source>
</evidence>
<feature type="transmembrane region" description="Helical" evidence="2">
    <location>
        <begin position="318"/>
        <end position="339"/>
    </location>
</feature>
<dbReference type="InterPro" id="IPR052979">
    <property type="entry name" value="Adenylate-forming_domain"/>
</dbReference>
<feature type="compositionally biased region" description="Polar residues" evidence="1">
    <location>
        <begin position="236"/>
        <end position="260"/>
    </location>
</feature>
<evidence type="ECO:0000313" key="4">
    <source>
        <dbReference type="Proteomes" id="UP000717328"/>
    </source>
</evidence>
<gene>
    <name evidence="3" type="ORF">H0H81_005698</name>
</gene>
<evidence type="ECO:0000256" key="1">
    <source>
        <dbReference type="SAM" id="MobiDB-lite"/>
    </source>
</evidence>
<feature type="non-terminal residue" evidence="3">
    <location>
        <position position="682"/>
    </location>
</feature>
<dbReference type="PANTHER" id="PTHR33927:SF5">
    <property type="entry name" value="ENZYME, PUTATIVE (AFU_ORTHOLOGUE AFUA_8G01222)-RELATED"/>
    <property type="match status" value="1"/>
</dbReference>
<dbReference type="Gene3D" id="3.40.50.12780">
    <property type="entry name" value="N-terminal domain of ligase-like"/>
    <property type="match status" value="1"/>
</dbReference>
<name>A0A9P7FVP8_9AGAR</name>
<protein>
    <recommendedName>
        <fullName evidence="5">Nonribosomal peptide synthetase 12</fullName>
    </recommendedName>
</protein>
<feature type="region of interest" description="Disordered" evidence="1">
    <location>
        <begin position="226"/>
        <end position="260"/>
    </location>
</feature>
<organism evidence="3 4">
    <name type="scientific">Sphagnurus paluster</name>
    <dbReference type="NCBI Taxonomy" id="117069"/>
    <lineage>
        <taxon>Eukaryota</taxon>
        <taxon>Fungi</taxon>
        <taxon>Dikarya</taxon>
        <taxon>Basidiomycota</taxon>
        <taxon>Agaricomycotina</taxon>
        <taxon>Agaricomycetes</taxon>
        <taxon>Agaricomycetidae</taxon>
        <taxon>Agaricales</taxon>
        <taxon>Tricholomatineae</taxon>
        <taxon>Lyophyllaceae</taxon>
        <taxon>Sphagnurus</taxon>
    </lineage>
</organism>
<comment type="caution">
    <text evidence="3">The sequence shown here is derived from an EMBL/GenBank/DDBJ whole genome shotgun (WGS) entry which is preliminary data.</text>
</comment>
<evidence type="ECO:0000313" key="3">
    <source>
        <dbReference type="EMBL" id="KAG5639219.1"/>
    </source>
</evidence>
<keyword evidence="2" id="KW-1133">Transmembrane helix</keyword>
<dbReference type="InterPro" id="IPR045851">
    <property type="entry name" value="AMP-bd_C_sf"/>
</dbReference>
<sequence length="682" mass="74610">MARGHEDSGCSGRNTFDVTIVNTMHLHSPDVPFGIGGPTPNNTVYVLDEYMKPVKIGDAGVMWAGGAGITQGYLNLPEKTAEKYKLDPFLNDGTFMFNTGDLGRWNQNGSLEHLGRVDHQVKIKGFRVELDGVASAMETCPGVNVASAILLNGQLWGFFAPALAEIEDVKSATARVQPYYAVPTHFLRLEKFPETANGKVDKRALERLAADSMNEASSTAPTLTLTKVETRAPTDLSANKENPNASVPHLESSNSSFTTVPVTNSSTLISFGAVDKEKMEPSSLEDQTHAWDGYKEDPPVDKTQGRLIRNLRHQIFYLYRRLFGVVFLTNLGLFIAVAVKGANAAQIGKIVIANLFVAILMRQDYVIDAFFTVLTAVPSSWPMAIRSVCARVYHIGGLHSGCGVSGVLWLILFTAQATIEMLQHKQTSVATVGVTYAILGLLLGILAFAYPSVRAKFHDSFEVSHRFMGWTATALVWAQTVLLTNDYRPAGQPLGKALISSAPFWLLVVMTFTPKTGSFVRLSNSPWTEWHGFATVPEPGMKGFSLVISKAGDWTADQIAHPPTHMWVRGIPTFGVMRIVPLFRRIIVVATGSGIGPCTAAILEKKIPMRLLWTAPNVRQTFGDKLVDSIITAAPDAVIYNTRTHGKPDMVKLTLRMVKDFDAEAVVIISNRKLTEKVVYGM</sequence>
<dbReference type="Proteomes" id="UP000717328">
    <property type="component" value="Unassembled WGS sequence"/>
</dbReference>
<evidence type="ECO:0008006" key="5">
    <source>
        <dbReference type="Google" id="ProtNLM"/>
    </source>
</evidence>
<accession>A0A9P7FVP8</accession>
<proteinExistence type="predicted"/>
<feature type="transmembrane region" description="Helical" evidence="2">
    <location>
        <begin position="351"/>
        <end position="373"/>
    </location>
</feature>
<dbReference type="PANTHER" id="PTHR33927">
    <property type="entry name" value="TRANSMEMBRANE PROTEIN"/>
    <property type="match status" value="1"/>
</dbReference>
<keyword evidence="4" id="KW-1185">Reference proteome</keyword>
<dbReference type="OrthoDB" id="408177at2759"/>
<keyword evidence="2" id="KW-0472">Membrane</keyword>
<feature type="transmembrane region" description="Helical" evidence="2">
    <location>
        <begin position="393"/>
        <end position="415"/>
    </location>
</feature>
<reference evidence="3" key="1">
    <citation type="submission" date="2021-02" db="EMBL/GenBank/DDBJ databases">
        <authorList>
            <person name="Nieuwenhuis M."/>
            <person name="Van De Peppel L.J.J."/>
        </authorList>
    </citation>
    <scope>NUCLEOTIDE SEQUENCE</scope>
    <source>
        <strain evidence="3">D49</strain>
    </source>
</reference>
<dbReference type="Gene3D" id="3.30.300.30">
    <property type="match status" value="1"/>
</dbReference>
<reference evidence="3" key="2">
    <citation type="submission" date="2021-10" db="EMBL/GenBank/DDBJ databases">
        <title>Phylogenomics reveals ancestral predisposition of the termite-cultivated fungus Termitomyces towards a domesticated lifestyle.</title>
        <authorList>
            <person name="Auxier B."/>
            <person name="Grum-Grzhimaylo A."/>
            <person name="Cardenas M.E."/>
            <person name="Lodge J.D."/>
            <person name="Laessoe T."/>
            <person name="Pedersen O."/>
            <person name="Smith M.E."/>
            <person name="Kuyper T.W."/>
            <person name="Franco-Molano E.A."/>
            <person name="Baroni T.J."/>
            <person name="Aanen D.K."/>
        </authorList>
    </citation>
    <scope>NUCLEOTIDE SEQUENCE</scope>
    <source>
        <strain evidence="3">D49</strain>
    </source>
</reference>
<dbReference type="InterPro" id="IPR042099">
    <property type="entry name" value="ANL_N_sf"/>
</dbReference>
<dbReference type="SUPFAM" id="SSF56801">
    <property type="entry name" value="Acetyl-CoA synthetase-like"/>
    <property type="match status" value="1"/>
</dbReference>